<evidence type="ECO:0000313" key="1">
    <source>
        <dbReference type="EMBL" id="PNX85357.1"/>
    </source>
</evidence>
<reference evidence="1 2" key="2">
    <citation type="journal article" date="2017" name="Front. Plant Sci.">
        <title>Gene Classification and Mining of Molecular Markers Useful in Red Clover (Trifolium pratense) Breeding.</title>
        <authorList>
            <person name="Istvanek J."/>
            <person name="Dluhosova J."/>
            <person name="Dluhos P."/>
            <person name="Patkova L."/>
            <person name="Nedelnik J."/>
            <person name="Repkova J."/>
        </authorList>
    </citation>
    <scope>NUCLEOTIDE SEQUENCE [LARGE SCALE GENOMIC DNA]</scope>
    <source>
        <strain evidence="2">cv. Tatra</strain>
        <tissue evidence="1">Young leaves</tissue>
    </source>
</reference>
<reference evidence="1 2" key="1">
    <citation type="journal article" date="2014" name="Am. J. Bot.">
        <title>Genome assembly and annotation for red clover (Trifolium pratense; Fabaceae).</title>
        <authorList>
            <person name="Istvanek J."/>
            <person name="Jaros M."/>
            <person name="Krenek A."/>
            <person name="Repkova J."/>
        </authorList>
    </citation>
    <scope>NUCLEOTIDE SEQUENCE [LARGE SCALE GENOMIC DNA]</scope>
    <source>
        <strain evidence="2">cv. Tatra</strain>
        <tissue evidence="1">Young leaves</tissue>
    </source>
</reference>
<sequence>MICSSSRVRAVENGAVAVSEPEMKEWGQKVGYVRDIDGIVIRMGSHVKPAKLD</sequence>
<comment type="caution">
    <text evidence="1">The sequence shown here is derived from an EMBL/GenBank/DDBJ whole genome shotgun (WGS) entry which is preliminary data.</text>
</comment>
<dbReference type="Proteomes" id="UP000236291">
    <property type="component" value="Unassembled WGS sequence"/>
</dbReference>
<dbReference type="AlphaFoldDB" id="A0A2K3M3I0"/>
<protein>
    <submittedName>
        <fullName evidence="1">Dessication-induced 1VOC superfamily protein</fullName>
    </submittedName>
</protein>
<accession>A0A2K3M3I0</accession>
<proteinExistence type="predicted"/>
<dbReference type="STRING" id="57577.A0A2K3M3I0"/>
<name>A0A2K3M3I0_TRIPR</name>
<dbReference type="InterPro" id="IPR029068">
    <property type="entry name" value="Glyas_Bleomycin-R_OHBP_Dase"/>
</dbReference>
<organism evidence="1 2">
    <name type="scientific">Trifolium pratense</name>
    <name type="common">Red clover</name>
    <dbReference type="NCBI Taxonomy" id="57577"/>
    <lineage>
        <taxon>Eukaryota</taxon>
        <taxon>Viridiplantae</taxon>
        <taxon>Streptophyta</taxon>
        <taxon>Embryophyta</taxon>
        <taxon>Tracheophyta</taxon>
        <taxon>Spermatophyta</taxon>
        <taxon>Magnoliopsida</taxon>
        <taxon>eudicotyledons</taxon>
        <taxon>Gunneridae</taxon>
        <taxon>Pentapetalae</taxon>
        <taxon>rosids</taxon>
        <taxon>fabids</taxon>
        <taxon>Fabales</taxon>
        <taxon>Fabaceae</taxon>
        <taxon>Papilionoideae</taxon>
        <taxon>50 kb inversion clade</taxon>
        <taxon>NPAAA clade</taxon>
        <taxon>Hologalegina</taxon>
        <taxon>IRL clade</taxon>
        <taxon>Trifolieae</taxon>
        <taxon>Trifolium</taxon>
    </lineage>
</organism>
<dbReference type="Gene3D" id="3.10.180.10">
    <property type="entry name" value="2,3-Dihydroxybiphenyl 1,2-Dioxygenase, domain 1"/>
    <property type="match status" value="1"/>
</dbReference>
<gene>
    <name evidence="1" type="ORF">L195_g041425</name>
</gene>
<evidence type="ECO:0000313" key="2">
    <source>
        <dbReference type="Proteomes" id="UP000236291"/>
    </source>
</evidence>
<dbReference type="EMBL" id="ASHM01048554">
    <property type="protein sequence ID" value="PNX85357.1"/>
    <property type="molecule type" value="Genomic_DNA"/>
</dbReference>
<dbReference type="SUPFAM" id="SSF54593">
    <property type="entry name" value="Glyoxalase/Bleomycin resistance protein/Dihydroxybiphenyl dioxygenase"/>
    <property type="match status" value="1"/>
</dbReference>